<feature type="compositionally biased region" description="Acidic residues" evidence="1">
    <location>
        <begin position="29"/>
        <end position="90"/>
    </location>
</feature>
<accession>A0A8J4AVJ4</accession>
<dbReference type="EMBL" id="BNCO01000004">
    <property type="protein sequence ID" value="GIL47173.1"/>
    <property type="molecule type" value="Genomic_DNA"/>
</dbReference>
<name>A0A8J4AVJ4_9CHLO</name>
<feature type="compositionally biased region" description="Basic residues" evidence="1">
    <location>
        <begin position="9"/>
        <end position="18"/>
    </location>
</feature>
<protein>
    <submittedName>
        <fullName evidence="2">Uncharacterized protein</fullName>
    </submittedName>
</protein>
<evidence type="ECO:0000313" key="3">
    <source>
        <dbReference type="Proteomes" id="UP000747399"/>
    </source>
</evidence>
<comment type="caution">
    <text evidence="2">The sequence shown here is derived from an EMBL/GenBank/DDBJ whole genome shotgun (WGS) entry which is preliminary data.</text>
</comment>
<reference evidence="2" key="1">
    <citation type="journal article" date="2021" name="Proc. Natl. Acad. Sci. U.S.A.">
        <title>Three genomes in the algal genus Volvox reveal the fate of a haploid sex-determining region after a transition to homothallism.</title>
        <authorList>
            <person name="Yamamoto K."/>
            <person name="Hamaji T."/>
            <person name="Kawai-Toyooka H."/>
            <person name="Matsuzaki R."/>
            <person name="Takahashi F."/>
            <person name="Nishimura Y."/>
            <person name="Kawachi M."/>
            <person name="Noguchi H."/>
            <person name="Minakuchi Y."/>
            <person name="Umen J.G."/>
            <person name="Toyoda A."/>
            <person name="Nozaki H."/>
        </authorList>
    </citation>
    <scope>NUCLEOTIDE SEQUENCE</scope>
    <source>
        <strain evidence="2">NIES-3780</strain>
    </source>
</reference>
<dbReference type="PANTHER" id="PTHR36681">
    <property type="entry name" value="NUCLEAR GTPASE, GERMINAL CENTER-ASSOCIATED, TANDEM DUPLICATE 3"/>
    <property type="match status" value="1"/>
</dbReference>
<proteinExistence type="predicted"/>
<sequence>MEPPTQKGPPKKAARRNVKGGGPRRGQDTDSDVVDADEDTEGADTEQQSDEDDSSGSEASEQDEDDDDPDYCEEDQYDSDDEIIDDDDSGDGSREESDPDAIPSKEDSGGKRCGTKRKRSQSSRGGSSRAPKPSGKLMAQCLSQPVSDLVNLLRQKVQDYNANTRPAYMIAVRERKAAKRALAAARQRLVGPQREITSYCAIARNNFSRQRLQQDFKDGLKEVFSAQGTEARMHGGEDVRCGGTSNLGCQDDATARVPNLPVFCVSAREAHKMEGRYKRDGRPTVFMKTGETEVPALRKHVEEIADRGRIKAQEDLVRALFEFINSVGEVLLSKRLNISLELSRELRKMVYRHLRELKARLMAHWEQQFCHMRAEFVDQSLEPRVSAGLKAAAGGAFGKIQEYGTSIWWNTYWAVIVRNGAYTRPRVKTLIDFNDAIVGPLSNAIAEPWDRIFHIRFPRKLSQARAMCLAELDGFAAILQSNVPERFGIGPDLVGALCNQVHRDVVRWLDGLLGNLAAFVDEKAKELNREVLLPTVRQGMLPAYEAARQEPPGRGRYARLKARVEDHVRVAGKPILCDAAAKLVGEVTRLMSDTDKEMRQMLEGLVDNVKVRLALLWDKPLSTYEERVQAATALHQPACAARALCRQLKVEVRELFALPPPPPAEEDPTRDGYGIVDEDENEDDYVEGEGEDEDNEHESEGENGDEDDEGEDEGEGEDNKEDDDVEELGDAWMGEDEAAEPVDATAIIRTP</sequence>
<evidence type="ECO:0000256" key="1">
    <source>
        <dbReference type="SAM" id="MobiDB-lite"/>
    </source>
</evidence>
<feature type="compositionally biased region" description="Acidic residues" evidence="1">
    <location>
        <begin position="676"/>
        <end position="740"/>
    </location>
</feature>
<organism evidence="2 3">
    <name type="scientific">Volvox africanus</name>
    <dbReference type="NCBI Taxonomy" id="51714"/>
    <lineage>
        <taxon>Eukaryota</taxon>
        <taxon>Viridiplantae</taxon>
        <taxon>Chlorophyta</taxon>
        <taxon>core chlorophytes</taxon>
        <taxon>Chlorophyceae</taxon>
        <taxon>CS clade</taxon>
        <taxon>Chlamydomonadales</taxon>
        <taxon>Volvocaceae</taxon>
        <taxon>Volvox</taxon>
    </lineage>
</organism>
<gene>
    <name evidence="2" type="ORF">Vafri_4060</name>
</gene>
<keyword evidence="3" id="KW-1185">Reference proteome</keyword>
<dbReference type="Proteomes" id="UP000747399">
    <property type="component" value="Unassembled WGS sequence"/>
</dbReference>
<feature type="region of interest" description="Disordered" evidence="1">
    <location>
        <begin position="1"/>
        <end position="135"/>
    </location>
</feature>
<evidence type="ECO:0000313" key="2">
    <source>
        <dbReference type="EMBL" id="GIL47173.1"/>
    </source>
</evidence>
<dbReference type="AlphaFoldDB" id="A0A8J4AVJ4"/>
<dbReference type="PANTHER" id="PTHR36681:SF3">
    <property type="entry name" value="NUCLEAR GTPASE, GERMINAL CENTER-ASSOCIATED, TANDEM DUPLICATE 3"/>
    <property type="match status" value="1"/>
</dbReference>
<feature type="region of interest" description="Disordered" evidence="1">
    <location>
        <begin position="656"/>
        <end position="751"/>
    </location>
</feature>